<evidence type="ECO:0000313" key="3">
    <source>
        <dbReference type="Proteomes" id="UP000837801"/>
    </source>
</evidence>
<dbReference type="EMBL" id="CAKXYY010000002">
    <property type="protein sequence ID" value="CAH2350686.1"/>
    <property type="molecule type" value="Genomic_DNA"/>
</dbReference>
<evidence type="ECO:0000313" key="2">
    <source>
        <dbReference type="EMBL" id="CAH2350686.1"/>
    </source>
</evidence>
<dbReference type="Proteomes" id="UP000837801">
    <property type="component" value="Unassembled WGS sequence"/>
</dbReference>
<feature type="compositionally biased region" description="Basic and acidic residues" evidence="1">
    <location>
        <begin position="85"/>
        <end position="107"/>
    </location>
</feature>
<reference evidence="2" key="1">
    <citation type="submission" date="2022-03" db="EMBL/GenBank/DDBJ databases">
        <authorList>
            <person name="Legras J.-L."/>
            <person name="Devillers H."/>
            <person name="Grondin C."/>
        </authorList>
    </citation>
    <scope>NUCLEOTIDE SEQUENCE</scope>
    <source>
        <strain evidence="2">CLIB 1423</strain>
    </source>
</reference>
<feature type="region of interest" description="Disordered" evidence="1">
    <location>
        <begin position="314"/>
        <end position="333"/>
    </location>
</feature>
<accession>A0A9P0VVX3</accession>
<dbReference type="OrthoDB" id="3365616at2759"/>
<feature type="region of interest" description="Disordered" evidence="1">
    <location>
        <begin position="66"/>
        <end position="107"/>
    </location>
</feature>
<name>A0A9P0VVX3_9ASCO</name>
<dbReference type="Gene3D" id="2.60.40.640">
    <property type="match status" value="1"/>
</dbReference>
<feature type="compositionally biased region" description="Low complexity" evidence="1">
    <location>
        <begin position="584"/>
        <end position="602"/>
    </location>
</feature>
<dbReference type="AlphaFoldDB" id="A0A9P0VVX3"/>
<sequence>MSSEVKIEIDRSSTGGTFTNYDIIRGNITLVVTSSITLNYIQVKLEGISKTQLTISKDHLALDNRADNVDTNGASANGRRGRKQEKRDRREQKRRDRERERDRGKTKTIQDVHKVLYDTSIVFPPENVRKVSNAKEFTLAPGNYSYPFEFKIPLNNSCIKMRGITNKLSFNKKTFDLSINNGNFNTNTIRNAAMQYLDGGGGGTSGPADQNGVNAPAAAGGNGYHCTSQLPPSLSGLGDLADIRYFIKVTCKRSSFIKPNLRSMDPFIFLPLDLDSRGQPINHENAFEDERREVFFRKEIVFKNRIPEIVGVRIPPTPSRSSSKVNVKSLPSPPQKKGFLEKFFEARPPQQIPNSSSLPGNSSVSKTFHEVNSTDVPFGFEIRFRHPAFLIPTKAPSFKLYLVSNQKPSRYSLAQYGKPDDSNGLGIVYMQKLKVEITCTTMVSVLETDGSYKEIHRSKTDKVIPICDNTYQNLSFDLKNSVRQRSSSATTATSSRHSAYELEIPKKYYSNCTLPDYLSPSFAICNVARKYSLNVIGGFSSEKVLDFRNEAELASKVKYVDLYCSSIKVLSGLNMTQYLHENNSNLNQSSSSASSSLTSGLNQKPPPRIHSNPPSRSSSSPVDSKDPEGMAPPMPQRPALESGSHLPTYDDVIRESSYQDDTEHLRARRRYQQHEQYYTQLD</sequence>
<organism evidence="2 3">
    <name type="scientific">[Candida] railenensis</name>
    <dbReference type="NCBI Taxonomy" id="45579"/>
    <lineage>
        <taxon>Eukaryota</taxon>
        <taxon>Fungi</taxon>
        <taxon>Dikarya</taxon>
        <taxon>Ascomycota</taxon>
        <taxon>Saccharomycotina</taxon>
        <taxon>Pichiomycetes</taxon>
        <taxon>Debaryomycetaceae</taxon>
        <taxon>Kurtzmaniella</taxon>
    </lineage>
</organism>
<gene>
    <name evidence="2" type="ORF">CLIB1423_02S02806</name>
</gene>
<dbReference type="CDD" id="cd22952">
    <property type="entry name" value="ART10-like"/>
    <property type="match status" value="1"/>
</dbReference>
<evidence type="ECO:0008006" key="4">
    <source>
        <dbReference type="Google" id="ProtNLM"/>
    </source>
</evidence>
<keyword evidence="3" id="KW-1185">Reference proteome</keyword>
<feature type="region of interest" description="Disordered" evidence="1">
    <location>
        <begin position="584"/>
        <end position="682"/>
    </location>
</feature>
<dbReference type="InterPro" id="IPR014752">
    <property type="entry name" value="Arrestin-like_C"/>
</dbReference>
<proteinExistence type="predicted"/>
<feature type="compositionally biased region" description="Low complexity" evidence="1">
    <location>
        <begin position="609"/>
        <end position="622"/>
    </location>
</feature>
<protein>
    <recommendedName>
        <fullName evidence="4">Arrestin-like N-terminal domain-containing protein</fullName>
    </recommendedName>
</protein>
<evidence type="ECO:0000256" key="1">
    <source>
        <dbReference type="SAM" id="MobiDB-lite"/>
    </source>
</evidence>
<comment type="caution">
    <text evidence="2">The sequence shown here is derived from an EMBL/GenBank/DDBJ whole genome shotgun (WGS) entry which is preliminary data.</text>
</comment>